<feature type="transmembrane region" description="Helical" evidence="1">
    <location>
        <begin position="63"/>
        <end position="83"/>
    </location>
</feature>
<keyword evidence="1" id="KW-0472">Membrane</keyword>
<gene>
    <name evidence="2" type="ORF">TWF694_005373</name>
</gene>
<feature type="transmembrane region" description="Helical" evidence="1">
    <location>
        <begin position="122"/>
        <end position="142"/>
    </location>
</feature>
<sequence>MASKERRDDSNFEMIDFAPPSAPFSDITGAKTCPNSHDCLIGHPELRLKHIASARRCGLISKLLKALLGIVILAWAIMLDIALHSAHTLSNTNNNPNNTTASDLKLPPTKLQQRLRVPLFELGVAINSICLLILMMSILASIMRDIEKMHPGVEVYLKHSWWVDWRRVDFCLYIAAGVLMVVTGRVVRDWYPPKAV</sequence>
<reference evidence="2 3" key="1">
    <citation type="submission" date="2019-10" db="EMBL/GenBank/DDBJ databases">
        <authorList>
            <person name="Palmer J.M."/>
        </authorList>
    </citation>
    <scope>NUCLEOTIDE SEQUENCE [LARGE SCALE GENOMIC DNA]</scope>
    <source>
        <strain evidence="2 3">TWF694</strain>
    </source>
</reference>
<evidence type="ECO:0000313" key="2">
    <source>
        <dbReference type="EMBL" id="KAK6525227.1"/>
    </source>
</evidence>
<keyword evidence="1" id="KW-1133">Transmembrane helix</keyword>
<dbReference type="EMBL" id="JAVHJO010000017">
    <property type="protein sequence ID" value="KAK6525227.1"/>
    <property type="molecule type" value="Genomic_DNA"/>
</dbReference>
<keyword evidence="1" id="KW-0812">Transmembrane</keyword>
<protein>
    <submittedName>
        <fullName evidence="2">Uncharacterized protein</fullName>
    </submittedName>
</protein>
<name>A0AAV9WU84_9PEZI</name>
<organism evidence="2 3">
    <name type="scientific">Orbilia ellipsospora</name>
    <dbReference type="NCBI Taxonomy" id="2528407"/>
    <lineage>
        <taxon>Eukaryota</taxon>
        <taxon>Fungi</taxon>
        <taxon>Dikarya</taxon>
        <taxon>Ascomycota</taxon>
        <taxon>Pezizomycotina</taxon>
        <taxon>Orbiliomycetes</taxon>
        <taxon>Orbiliales</taxon>
        <taxon>Orbiliaceae</taxon>
        <taxon>Orbilia</taxon>
    </lineage>
</organism>
<dbReference type="AlphaFoldDB" id="A0AAV9WU84"/>
<evidence type="ECO:0000256" key="1">
    <source>
        <dbReference type="SAM" id="Phobius"/>
    </source>
</evidence>
<comment type="caution">
    <text evidence="2">The sequence shown here is derived from an EMBL/GenBank/DDBJ whole genome shotgun (WGS) entry which is preliminary data.</text>
</comment>
<proteinExistence type="predicted"/>
<dbReference type="Proteomes" id="UP001365542">
    <property type="component" value="Unassembled WGS sequence"/>
</dbReference>
<evidence type="ECO:0000313" key="3">
    <source>
        <dbReference type="Proteomes" id="UP001365542"/>
    </source>
</evidence>
<feature type="transmembrane region" description="Helical" evidence="1">
    <location>
        <begin position="170"/>
        <end position="187"/>
    </location>
</feature>
<accession>A0AAV9WU84</accession>
<keyword evidence="3" id="KW-1185">Reference proteome</keyword>